<keyword evidence="3" id="KW-1185">Reference proteome</keyword>
<keyword evidence="1" id="KW-0472">Membrane</keyword>
<name>U6GUW9_EIMAC</name>
<accession>U6GUW9</accession>
<evidence type="ECO:0000256" key="1">
    <source>
        <dbReference type="SAM" id="Phobius"/>
    </source>
</evidence>
<sequence length="104" mass="11126">MSEELLNFLCLTEQDKTSMSRLGRLWTLVEPDELGMLSVWFVDGTIESHQMDSEGKLAKGFGLLSATFHGPCSPGWRAAAAAAATAAAAAAATTTFYLLLRTEA</sequence>
<gene>
    <name evidence="2" type="ORF">EAH_00036840</name>
</gene>
<dbReference type="GeneID" id="25271754"/>
<reference evidence="2" key="2">
    <citation type="submission" date="2013-10" db="EMBL/GenBank/DDBJ databases">
        <authorList>
            <person name="Aslett M."/>
        </authorList>
    </citation>
    <scope>NUCLEOTIDE SEQUENCE</scope>
    <source>
        <strain evidence="2">Houghton</strain>
    </source>
</reference>
<protein>
    <submittedName>
        <fullName evidence="2">Uncharacterized protein</fullName>
    </submittedName>
</protein>
<keyword evidence="1" id="KW-0812">Transmembrane</keyword>
<dbReference type="EMBL" id="HG673405">
    <property type="protein sequence ID" value="CDI83372.1"/>
    <property type="molecule type" value="Genomic_DNA"/>
</dbReference>
<keyword evidence="1" id="KW-1133">Transmembrane helix</keyword>
<dbReference type="Proteomes" id="UP000018050">
    <property type="component" value="Unassembled WGS sequence"/>
</dbReference>
<reference evidence="2" key="1">
    <citation type="submission" date="2013-10" db="EMBL/GenBank/DDBJ databases">
        <title>Genomic analysis of the causative agents of coccidiosis in chickens.</title>
        <authorList>
            <person name="Reid A.J."/>
            <person name="Blake D."/>
            <person name="Billington K."/>
            <person name="Browne H."/>
            <person name="Dunn M."/>
            <person name="Hung S."/>
            <person name="Kawahara F."/>
            <person name="Miranda-Saavedra D."/>
            <person name="Mourier T."/>
            <person name="Nagra H."/>
            <person name="Otto T.D."/>
            <person name="Rawlings N."/>
            <person name="Sanchez A."/>
            <person name="Sanders M."/>
            <person name="Subramaniam C."/>
            <person name="Tay Y."/>
            <person name="Dear P."/>
            <person name="Doerig C."/>
            <person name="Gruber A."/>
            <person name="Parkinson J."/>
            <person name="Shirley M."/>
            <person name="Wan K.L."/>
            <person name="Berriman M."/>
            <person name="Tomley F."/>
            <person name="Pain A."/>
        </authorList>
    </citation>
    <scope>NUCLEOTIDE SEQUENCE</scope>
    <source>
        <strain evidence="2">Houghton</strain>
    </source>
</reference>
<evidence type="ECO:0000313" key="3">
    <source>
        <dbReference type="Proteomes" id="UP000018050"/>
    </source>
</evidence>
<dbReference type="RefSeq" id="XP_013247495.1">
    <property type="nucleotide sequence ID" value="XM_013392041.1"/>
</dbReference>
<proteinExistence type="predicted"/>
<dbReference type="VEuPathDB" id="ToxoDB:EAH_00036840"/>
<feature type="transmembrane region" description="Helical" evidence="1">
    <location>
        <begin position="78"/>
        <end position="100"/>
    </location>
</feature>
<organism evidence="2 3">
    <name type="scientific">Eimeria acervulina</name>
    <name type="common">Coccidian parasite</name>
    <dbReference type="NCBI Taxonomy" id="5801"/>
    <lineage>
        <taxon>Eukaryota</taxon>
        <taxon>Sar</taxon>
        <taxon>Alveolata</taxon>
        <taxon>Apicomplexa</taxon>
        <taxon>Conoidasida</taxon>
        <taxon>Coccidia</taxon>
        <taxon>Eucoccidiorida</taxon>
        <taxon>Eimeriorina</taxon>
        <taxon>Eimeriidae</taxon>
        <taxon>Eimeria</taxon>
    </lineage>
</organism>
<evidence type="ECO:0000313" key="2">
    <source>
        <dbReference type="EMBL" id="CDI83372.1"/>
    </source>
</evidence>
<dbReference type="OrthoDB" id="430293at2759"/>
<dbReference type="AlphaFoldDB" id="U6GUW9"/>